<gene>
    <name evidence="4" type="ORF">JCM19275_1007</name>
</gene>
<proteinExistence type="predicted"/>
<evidence type="ECO:0000313" key="5">
    <source>
        <dbReference type="Proteomes" id="UP000029647"/>
    </source>
</evidence>
<keyword evidence="1 4" id="KW-0808">Transferase</keyword>
<dbReference type="InterPro" id="IPR051159">
    <property type="entry name" value="Hexapeptide_acetyltransf"/>
</dbReference>
<reference evidence="4 5" key="1">
    <citation type="journal article" date="2014" name="Genome Announc.">
        <title>Draft Genome Sequences of Marine Flavobacterium Nonlabens Strains NR17, NR24, NR27, NR32, NR33, and Ara13.</title>
        <authorList>
            <person name="Nakanishi M."/>
            <person name="Meirelles P."/>
            <person name="Suzuki R."/>
            <person name="Takatani N."/>
            <person name="Mino S."/>
            <person name="Suda W."/>
            <person name="Oshima K."/>
            <person name="Hattori M."/>
            <person name="Ohkuma M."/>
            <person name="Hosokawa M."/>
            <person name="Miyashita K."/>
            <person name="Thompson F.L."/>
            <person name="Niwa A."/>
            <person name="Sawabe T."/>
            <person name="Sawabe T."/>
        </authorList>
    </citation>
    <scope>NUCLEOTIDE SEQUENCE [LARGE SCALE GENOMIC DNA]</scope>
    <source>
        <strain evidence="5">JCM19275</strain>
    </source>
</reference>
<dbReference type="InterPro" id="IPR018357">
    <property type="entry name" value="Hexapep_transf_CS"/>
</dbReference>
<protein>
    <submittedName>
        <fullName evidence="4">Chloramphenicol acetyltransferase</fullName>
        <ecNumber evidence="4">2.3.1.28</ecNumber>
    </submittedName>
</protein>
<accession>A0A090WFK1</accession>
<evidence type="ECO:0000256" key="2">
    <source>
        <dbReference type="ARBA" id="ARBA00022737"/>
    </source>
</evidence>
<organism evidence="4 5">
    <name type="scientific">Nonlabens ulvanivorans</name>
    <name type="common">Persicivirga ulvanivorans</name>
    <dbReference type="NCBI Taxonomy" id="906888"/>
    <lineage>
        <taxon>Bacteria</taxon>
        <taxon>Pseudomonadati</taxon>
        <taxon>Bacteroidota</taxon>
        <taxon>Flavobacteriia</taxon>
        <taxon>Flavobacteriales</taxon>
        <taxon>Flavobacteriaceae</taxon>
        <taxon>Nonlabens</taxon>
    </lineage>
</organism>
<evidence type="ECO:0000256" key="1">
    <source>
        <dbReference type="ARBA" id="ARBA00022679"/>
    </source>
</evidence>
<dbReference type="EMBL" id="BBNT01000003">
    <property type="protein sequence ID" value="GAL74968.1"/>
    <property type="molecule type" value="Genomic_DNA"/>
</dbReference>
<dbReference type="InterPro" id="IPR001451">
    <property type="entry name" value="Hexapep"/>
</dbReference>
<name>A0A090WFK1_NONUL</name>
<dbReference type="Gene3D" id="2.160.10.10">
    <property type="entry name" value="Hexapeptide repeat proteins"/>
    <property type="match status" value="1"/>
</dbReference>
<comment type="caution">
    <text evidence="4">The sequence shown here is derived from an EMBL/GenBank/DDBJ whole genome shotgun (WGS) entry which is preliminary data.</text>
</comment>
<dbReference type="PROSITE" id="PS00101">
    <property type="entry name" value="HEXAPEP_TRANSFERASES"/>
    <property type="match status" value="1"/>
</dbReference>
<dbReference type="EC" id="2.3.1.28" evidence="4"/>
<dbReference type="CDD" id="cd03349">
    <property type="entry name" value="LbH_XAT"/>
    <property type="match status" value="1"/>
</dbReference>
<keyword evidence="3 4" id="KW-0012">Acyltransferase</keyword>
<dbReference type="SUPFAM" id="SSF51161">
    <property type="entry name" value="Trimeric LpxA-like enzymes"/>
    <property type="match status" value="1"/>
</dbReference>
<keyword evidence="2" id="KW-0677">Repeat</keyword>
<evidence type="ECO:0000313" key="4">
    <source>
        <dbReference type="EMBL" id="GAL74968.1"/>
    </source>
</evidence>
<evidence type="ECO:0000256" key="3">
    <source>
        <dbReference type="ARBA" id="ARBA00023315"/>
    </source>
</evidence>
<sequence length="364" mass="41708">MYRIFKVFLKLLKGKRNRRRIDNSKSFKIGIIYVNEIELNESEVLQNTFVLLNRDHELIDLGFYDSNKISAENFTSTDFNIIIGCRARIPSKLIKILNKIKNPLVFISTNNDSEICSKMNSFDLLLLRDFDKVSRMSKEVIALHGLAFSLDKTLFFESNYLYSQLRTGINLLKRNQTKVSNRIISKPNLKVGFNSFHNGNFQVRGDVHAEVGSFCSFGKNISLYTVNHDIRFATTQGFLYREYFKQVHPGAVKEDYSRYRSKGPIIIKNDVWIGDDVKIMSGVTLGNGACVAAGSIVTNDVGDYEIVAGIPAKKINMRFKNPEVVKLLLESKWWHWNDCKILDNIDFFQKDLISATDLDSIKIT</sequence>
<dbReference type="PANTHER" id="PTHR23416">
    <property type="entry name" value="SIALIC ACID SYNTHASE-RELATED"/>
    <property type="match status" value="1"/>
</dbReference>
<dbReference type="GO" id="GO:0008811">
    <property type="term" value="F:chloramphenicol O-acetyltransferase activity"/>
    <property type="evidence" value="ECO:0007669"/>
    <property type="project" value="UniProtKB-EC"/>
</dbReference>
<dbReference type="AlphaFoldDB" id="A0A090WFK1"/>
<dbReference type="Pfam" id="PF00132">
    <property type="entry name" value="Hexapep"/>
    <property type="match status" value="1"/>
</dbReference>
<dbReference type="InterPro" id="IPR011004">
    <property type="entry name" value="Trimer_LpxA-like_sf"/>
</dbReference>
<dbReference type="Proteomes" id="UP000029647">
    <property type="component" value="Unassembled WGS sequence"/>
</dbReference>